<evidence type="ECO:0000313" key="1">
    <source>
        <dbReference type="EMBL" id="PRQ36809.1"/>
    </source>
</evidence>
<proteinExistence type="predicted"/>
<organism evidence="1 2">
    <name type="scientific">Rosa chinensis</name>
    <name type="common">China rose</name>
    <dbReference type="NCBI Taxonomy" id="74649"/>
    <lineage>
        <taxon>Eukaryota</taxon>
        <taxon>Viridiplantae</taxon>
        <taxon>Streptophyta</taxon>
        <taxon>Embryophyta</taxon>
        <taxon>Tracheophyta</taxon>
        <taxon>Spermatophyta</taxon>
        <taxon>Magnoliopsida</taxon>
        <taxon>eudicotyledons</taxon>
        <taxon>Gunneridae</taxon>
        <taxon>Pentapetalae</taxon>
        <taxon>rosids</taxon>
        <taxon>fabids</taxon>
        <taxon>Rosales</taxon>
        <taxon>Rosaceae</taxon>
        <taxon>Rosoideae</taxon>
        <taxon>Rosoideae incertae sedis</taxon>
        <taxon>Rosa</taxon>
    </lineage>
</organism>
<reference evidence="1 2" key="1">
    <citation type="journal article" date="2018" name="Nat. Genet.">
        <title>The Rosa genome provides new insights in the design of modern roses.</title>
        <authorList>
            <person name="Bendahmane M."/>
        </authorList>
    </citation>
    <scope>NUCLEOTIDE SEQUENCE [LARGE SCALE GENOMIC DNA]</scope>
    <source>
        <strain evidence="2">cv. Old Blush</strain>
    </source>
</reference>
<dbReference type="Gramene" id="PRQ36809">
    <property type="protein sequence ID" value="PRQ36809"/>
    <property type="gene ID" value="RchiOBHm_Chr4g0395661"/>
</dbReference>
<keyword evidence="2" id="KW-1185">Reference proteome</keyword>
<name>A0A2P6QRK0_ROSCH</name>
<accession>A0A2P6QRK0</accession>
<gene>
    <name evidence="1" type="ORF">RchiOBHm_Chr4g0395661</name>
</gene>
<dbReference type="Proteomes" id="UP000238479">
    <property type="component" value="Chromosome 4"/>
</dbReference>
<dbReference type="EMBL" id="PDCK01000042">
    <property type="protein sequence ID" value="PRQ36809.1"/>
    <property type="molecule type" value="Genomic_DNA"/>
</dbReference>
<dbReference type="AlphaFoldDB" id="A0A2P6QRK0"/>
<evidence type="ECO:0000313" key="2">
    <source>
        <dbReference type="Proteomes" id="UP000238479"/>
    </source>
</evidence>
<comment type="caution">
    <text evidence="1">The sequence shown here is derived from an EMBL/GenBank/DDBJ whole genome shotgun (WGS) entry which is preliminary data.</text>
</comment>
<sequence length="56" mass="6786">MKFEEYNLIDVRLSSRPNQSSLQSRRKRAVSKPYEVAHLLLVHFDKESIFFVLLYW</sequence>
<protein>
    <submittedName>
        <fullName evidence="1">Uncharacterized protein</fullName>
    </submittedName>
</protein>